<proteinExistence type="predicted"/>
<name>A0ABR6JGK7_9XANT</name>
<keyword evidence="2" id="KW-1185">Reference proteome</keyword>
<reference evidence="1 2" key="1">
    <citation type="submission" date="2020-08" db="EMBL/GenBank/DDBJ databases">
        <title>Studying the diversity of plant-associated saprophytic bacteria and their role in host health and plant-pathogen interactions.</title>
        <authorList>
            <person name="Potnis N."/>
        </authorList>
    </citation>
    <scope>NUCLEOTIDE SEQUENCE [LARGE SCALE GENOMIC DNA]</scope>
    <source>
        <strain evidence="1 2">F16</strain>
    </source>
</reference>
<dbReference type="Proteomes" id="UP000554726">
    <property type="component" value="Unassembled WGS sequence"/>
</dbReference>
<evidence type="ECO:0000313" key="1">
    <source>
        <dbReference type="EMBL" id="MBB4591920.1"/>
    </source>
</evidence>
<evidence type="ECO:0000313" key="2">
    <source>
        <dbReference type="Proteomes" id="UP000554726"/>
    </source>
</evidence>
<comment type="caution">
    <text evidence="1">The sequence shown here is derived from an EMBL/GenBank/DDBJ whole genome shotgun (WGS) entry which is preliminary data.</text>
</comment>
<accession>A0ABR6JGK7</accession>
<dbReference type="EMBL" id="JACHNS010000001">
    <property type="protein sequence ID" value="MBB4591920.1"/>
    <property type="molecule type" value="Genomic_DNA"/>
</dbReference>
<gene>
    <name evidence="1" type="ORF">FHR60_000543</name>
</gene>
<organism evidence="1 2">
    <name type="scientific">Xanthomonas cannabis</name>
    <dbReference type="NCBI Taxonomy" id="1885674"/>
    <lineage>
        <taxon>Bacteria</taxon>
        <taxon>Pseudomonadati</taxon>
        <taxon>Pseudomonadota</taxon>
        <taxon>Gammaproteobacteria</taxon>
        <taxon>Lysobacterales</taxon>
        <taxon>Lysobacteraceae</taxon>
        <taxon>Xanthomonas</taxon>
    </lineage>
</organism>
<protein>
    <submittedName>
        <fullName evidence="1">Uncharacterized protein</fullName>
    </submittedName>
</protein>
<sequence>MDAGRIDFMIAPCQRQWSMITDKIQAPFDAVLRNGACVIRLVRQAVAASLLQMPRPIQARQTQDQRGRGRSSCVVLRRLAHEATLPTHRRQPTEPVALLAARPRPCALSTA</sequence>